<gene>
    <name evidence="2" type="ORF">g.17082</name>
</gene>
<protein>
    <submittedName>
        <fullName evidence="2">Uncharacterized protein</fullName>
    </submittedName>
</protein>
<reference evidence="2" key="1">
    <citation type="submission" date="2015-11" db="EMBL/GenBank/DDBJ databases">
        <title>De novo transcriptome assembly of four potential Pierce s Disease insect vectors from Arizona vineyards.</title>
        <authorList>
            <person name="Tassone E.E."/>
        </authorList>
    </citation>
    <scope>NUCLEOTIDE SEQUENCE</scope>
</reference>
<sequence>QSLKVTKRRSRTTKMKVFATILGVAIICSVVSGIPSPYPGPRPGPAPGPLPAPRPLPGPEPYNRRNYPGCGPLGYNCDVGGCPPFFPYGVAYEGFPYPGYPPYPLL</sequence>
<organism evidence="2">
    <name type="scientific">Cuerna arida</name>
    <dbReference type="NCBI Taxonomy" id="1464854"/>
    <lineage>
        <taxon>Eukaryota</taxon>
        <taxon>Metazoa</taxon>
        <taxon>Ecdysozoa</taxon>
        <taxon>Arthropoda</taxon>
        <taxon>Hexapoda</taxon>
        <taxon>Insecta</taxon>
        <taxon>Pterygota</taxon>
        <taxon>Neoptera</taxon>
        <taxon>Paraneoptera</taxon>
        <taxon>Hemiptera</taxon>
        <taxon>Auchenorrhyncha</taxon>
        <taxon>Membracoidea</taxon>
        <taxon>Cicadellidae</taxon>
        <taxon>Cicadellinae</taxon>
        <taxon>Proconiini</taxon>
        <taxon>Cuerna</taxon>
    </lineage>
</organism>
<proteinExistence type="predicted"/>
<accession>A0A1B6GUL7</accession>
<name>A0A1B6GUL7_9HEMI</name>
<feature type="compositionally biased region" description="Pro residues" evidence="1">
    <location>
        <begin position="39"/>
        <end position="60"/>
    </location>
</feature>
<evidence type="ECO:0000256" key="1">
    <source>
        <dbReference type="SAM" id="MobiDB-lite"/>
    </source>
</evidence>
<feature type="non-terminal residue" evidence="2">
    <location>
        <position position="1"/>
    </location>
</feature>
<dbReference type="AlphaFoldDB" id="A0A1B6GUL7"/>
<feature type="region of interest" description="Disordered" evidence="1">
    <location>
        <begin position="39"/>
        <end position="63"/>
    </location>
</feature>
<dbReference type="EMBL" id="GECZ01003635">
    <property type="protein sequence ID" value="JAS66134.1"/>
    <property type="molecule type" value="Transcribed_RNA"/>
</dbReference>
<evidence type="ECO:0000313" key="2">
    <source>
        <dbReference type="EMBL" id="JAS66134.1"/>
    </source>
</evidence>